<dbReference type="PANTHER" id="PTHR43767:SF1">
    <property type="entry name" value="NONRIBOSOMAL PEPTIDE SYNTHASE PES1 (EUROFUNG)-RELATED"/>
    <property type="match status" value="1"/>
</dbReference>
<dbReference type="PROSITE" id="PS00455">
    <property type="entry name" value="AMP_BINDING"/>
    <property type="match status" value="1"/>
</dbReference>
<dbReference type="InterPro" id="IPR025110">
    <property type="entry name" value="AMP-bd_C"/>
</dbReference>
<dbReference type="InterPro" id="IPR042099">
    <property type="entry name" value="ANL_N_sf"/>
</dbReference>
<feature type="region of interest" description="Disordered" evidence="1">
    <location>
        <begin position="1"/>
        <end position="35"/>
    </location>
</feature>
<dbReference type="InterPro" id="IPR045851">
    <property type="entry name" value="AMP-bd_C_sf"/>
</dbReference>
<comment type="caution">
    <text evidence="4">The sequence shown here is derived from an EMBL/GenBank/DDBJ whole genome shotgun (WGS) entry which is preliminary data.</text>
</comment>
<evidence type="ECO:0000259" key="2">
    <source>
        <dbReference type="Pfam" id="PF00501"/>
    </source>
</evidence>
<evidence type="ECO:0000313" key="4">
    <source>
        <dbReference type="EMBL" id="MFI9103080.1"/>
    </source>
</evidence>
<dbReference type="InterPro" id="IPR020845">
    <property type="entry name" value="AMP-binding_CS"/>
</dbReference>
<protein>
    <submittedName>
        <fullName evidence="4">Class I adenylate-forming enzyme family protein</fullName>
    </submittedName>
</protein>
<dbReference type="Gene3D" id="3.30.300.30">
    <property type="match status" value="1"/>
</dbReference>
<dbReference type="EMBL" id="JBITYG010000006">
    <property type="protein sequence ID" value="MFI9103080.1"/>
    <property type="molecule type" value="Genomic_DNA"/>
</dbReference>
<evidence type="ECO:0000259" key="3">
    <source>
        <dbReference type="Pfam" id="PF13193"/>
    </source>
</evidence>
<reference evidence="4 5" key="1">
    <citation type="submission" date="2024-10" db="EMBL/GenBank/DDBJ databases">
        <title>The Natural Products Discovery Center: Release of the First 8490 Sequenced Strains for Exploring Actinobacteria Biosynthetic Diversity.</title>
        <authorList>
            <person name="Kalkreuter E."/>
            <person name="Kautsar S.A."/>
            <person name="Yang D."/>
            <person name="Bader C.D."/>
            <person name="Teijaro C.N."/>
            <person name="Fluegel L."/>
            <person name="Davis C.M."/>
            <person name="Simpson J.R."/>
            <person name="Lauterbach L."/>
            <person name="Steele A.D."/>
            <person name="Gui C."/>
            <person name="Meng S."/>
            <person name="Li G."/>
            <person name="Viehrig K."/>
            <person name="Ye F."/>
            <person name="Su P."/>
            <person name="Kiefer A.F."/>
            <person name="Nichols A."/>
            <person name="Cepeda A.J."/>
            <person name="Yan W."/>
            <person name="Fan B."/>
            <person name="Jiang Y."/>
            <person name="Adhikari A."/>
            <person name="Zheng C.-J."/>
            <person name="Schuster L."/>
            <person name="Cowan T.M."/>
            <person name="Smanski M.J."/>
            <person name="Chevrette M.G."/>
            <person name="De Carvalho L.P.S."/>
            <person name="Shen B."/>
        </authorList>
    </citation>
    <scope>NUCLEOTIDE SEQUENCE [LARGE SCALE GENOMIC DNA]</scope>
    <source>
        <strain evidence="4 5">NPDC053399</strain>
    </source>
</reference>
<evidence type="ECO:0000256" key="1">
    <source>
        <dbReference type="SAM" id="MobiDB-lite"/>
    </source>
</evidence>
<dbReference type="SUPFAM" id="SSF56801">
    <property type="entry name" value="Acetyl-CoA synthetase-like"/>
    <property type="match status" value="1"/>
</dbReference>
<dbReference type="RefSeq" id="WP_399651581.1">
    <property type="nucleotide sequence ID" value="NZ_JBITYG010000006.1"/>
</dbReference>
<organism evidence="4 5">
    <name type="scientific">Streptomyces fildesensis</name>
    <dbReference type="NCBI Taxonomy" id="375757"/>
    <lineage>
        <taxon>Bacteria</taxon>
        <taxon>Bacillati</taxon>
        <taxon>Actinomycetota</taxon>
        <taxon>Actinomycetes</taxon>
        <taxon>Kitasatosporales</taxon>
        <taxon>Streptomycetaceae</taxon>
        <taxon>Streptomyces</taxon>
    </lineage>
</organism>
<accession>A0ABW8CCH3</accession>
<feature type="domain" description="AMP-binding enzyme C-terminal" evidence="3">
    <location>
        <begin position="447"/>
        <end position="514"/>
    </location>
</feature>
<dbReference type="Pfam" id="PF00501">
    <property type="entry name" value="AMP-binding"/>
    <property type="match status" value="1"/>
</dbReference>
<dbReference type="Pfam" id="PF13193">
    <property type="entry name" value="AMP-binding_C"/>
    <property type="match status" value="1"/>
</dbReference>
<dbReference type="InterPro" id="IPR050237">
    <property type="entry name" value="ATP-dep_AMP-bd_enzyme"/>
</dbReference>
<dbReference type="InterPro" id="IPR000873">
    <property type="entry name" value="AMP-dep_synth/lig_dom"/>
</dbReference>
<feature type="domain" description="AMP-dependent synthetase/ligase" evidence="2">
    <location>
        <begin position="98"/>
        <end position="387"/>
    </location>
</feature>
<proteinExistence type="predicted"/>
<evidence type="ECO:0000313" key="5">
    <source>
        <dbReference type="Proteomes" id="UP001614394"/>
    </source>
</evidence>
<name>A0ABW8CCH3_9ACTN</name>
<dbReference type="Gene3D" id="3.40.50.12780">
    <property type="entry name" value="N-terminal domain of ligase-like"/>
    <property type="match status" value="1"/>
</dbReference>
<sequence>MNQLLLSRRSPRAPGRPVAHPPNAGSIRTPSEAPPVGRWRACSAFLGGANFTVIKCRSEYCAARLSRKDAFMADAWWGEHLLGRGADDELWAISSFPVTRGELRAAVSGFAGHFRERGIAHGSSVLLRMKPSFTYLQVLLALWSRGACVILVDHRLRPAEYEPLVELVRPQYLVVAAGADGPVAGFRQESAFSVQRLSDGRPADDDIRLVQFSSGSTGRPKVIGRPADSVLAELDRHAALPAIPGKGDRVLLLNSVMHNMGLVSGVLHALVSGATLVVPPTLRPTEVVRLLAAAEISAVYGTPAHYELLVRTRDRLDLPSLRLAVSGGERVPQETYEQFRERFGLPISQVYGLTEIGLIAGDLSGTCLPPQVGPPVPGAEVKVVDEELFVRMDRSPYLYGEHADRFRDGWLRTFDRFHQDPTTGVLTMLGRTDSLVVVGGLKVDLTEVEGALLSHPRVTHAVVTHANAIEAFVGADQAVTADELTVWCRERLSAVKIPRRFFVTRQLPRNSMGKLTRDRALMHEYVTSEASSNPWDKP</sequence>
<dbReference type="Proteomes" id="UP001614394">
    <property type="component" value="Unassembled WGS sequence"/>
</dbReference>
<gene>
    <name evidence="4" type="ORF">ACIGXA_21410</name>
</gene>
<keyword evidence="5" id="KW-1185">Reference proteome</keyword>
<dbReference type="CDD" id="cd04433">
    <property type="entry name" value="AFD_class_I"/>
    <property type="match status" value="1"/>
</dbReference>
<dbReference type="PANTHER" id="PTHR43767">
    <property type="entry name" value="LONG-CHAIN-FATTY-ACID--COA LIGASE"/>
    <property type="match status" value="1"/>
</dbReference>